<dbReference type="SMART" id="SM00855">
    <property type="entry name" value="PGAM"/>
    <property type="match status" value="1"/>
</dbReference>
<dbReference type="RefSeq" id="WP_157272435.1">
    <property type="nucleotide sequence ID" value="NZ_CP151406.1"/>
</dbReference>
<dbReference type="Gene3D" id="3.40.50.1240">
    <property type="entry name" value="Phosphoglycerate mutase-like"/>
    <property type="match status" value="1"/>
</dbReference>
<dbReference type="GO" id="GO:0043755">
    <property type="term" value="F:alpha-ribazole phosphatase activity"/>
    <property type="evidence" value="ECO:0007669"/>
    <property type="project" value="UniProtKB-EC"/>
</dbReference>
<sequence>MRHPEPEIAPGICYGRLDIPARQVDVAAARLRSELPAGLPVWSSPLQRCRALAEALHPAPLFDARLQEMDFGRWEGVPWDEVSRAELDAWAADVENYAPPGGESPLMVRARVLEFLSTLTLPAAVLVTHAGVIRLLLAAQDGGELASWLTRDLPYASCTVIEWNQ</sequence>
<dbReference type="Proteomes" id="UP001479520">
    <property type="component" value="Chromosome"/>
</dbReference>
<dbReference type="CDD" id="cd07067">
    <property type="entry name" value="HP_PGM_like"/>
    <property type="match status" value="1"/>
</dbReference>
<accession>A0ABZ2XGF8</accession>
<name>A0ABZ2XGF8_9RHOO</name>
<dbReference type="InterPro" id="IPR029033">
    <property type="entry name" value="His_PPase_superfam"/>
</dbReference>
<dbReference type="InterPro" id="IPR013078">
    <property type="entry name" value="His_Pase_superF_clade-1"/>
</dbReference>
<dbReference type="EC" id="3.1.3.73" evidence="1"/>
<gene>
    <name evidence="1" type="primary">cobC</name>
    <name evidence="1" type="ORF">AADV58_00810</name>
</gene>
<evidence type="ECO:0000313" key="2">
    <source>
        <dbReference type="Proteomes" id="UP001479520"/>
    </source>
</evidence>
<protein>
    <submittedName>
        <fullName evidence="1">Alpha-ribazole phosphatase family protein</fullName>
        <ecNumber evidence="1">3.1.3.73</ecNumber>
    </submittedName>
</protein>
<dbReference type="SUPFAM" id="SSF53254">
    <property type="entry name" value="Phosphoglycerate mutase-like"/>
    <property type="match status" value="1"/>
</dbReference>
<reference evidence="1 2" key="1">
    <citation type="submission" date="2024-04" db="EMBL/GenBank/DDBJ databases">
        <title>Dissimilatory iodate-reducing microorganisms contribute to the enrichment of iodine in groundwater.</title>
        <authorList>
            <person name="Jiang Z."/>
        </authorList>
    </citation>
    <scope>NUCLEOTIDE SEQUENCE [LARGE SCALE GENOMIC DNA]</scope>
    <source>
        <strain evidence="1 2">NCP973</strain>
    </source>
</reference>
<evidence type="ECO:0000313" key="1">
    <source>
        <dbReference type="EMBL" id="WZJ21716.1"/>
    </source>
</evidence>
<organism evidence="1 2">
    <name type="scientific">Azonexus hydrophilus</name>
    <dbReference type="NCBI Taxonomy" id="418702"/>
    <lineage>
        <taxon>Bacteria</taxon>
        <taxon>Pseudomonadati</taxon>
        <taxon>Pseudomonadota</taxon>
        <taxon>Betaproteobacteria</taxon>
        <taxon>Rhodocyclales</taxon>
        <taxon>Azonexaceae</taxon>
        <taxon>Azonexus</taxon>
    </lineage>
</organism>
<proteinExistence type="predicted"/>
<keyword evidence="1" id="KW-0378">Hydrolase</keyword>
<keyword evidence="2" id="KW-1185">Reference proteome</keyword>
<dbReference type="Pfam" id="PF00300">
    <property type="entry name" value="His_Phos_1"/>
    <property type="match status" value="1"/>
</dbReference>
<dbReference type="EMBL" id="CP151406">
    <property type="protein sequence ID" value="WZJ21716.1"/>
    <property type="molecule type" value="Genomic_DNA"/>
</dbReference>